<keyword evidence="1" id="KW-1133">Transmembrane helix</keyword>
<gene>
    <name evidence="2" type="ORF">METZ01_LOCUS68949</name>
</gene>
<accession>A0A381TIZ6</accession>
<evidence type="ECO:0000313" key="2">
    <source>
        <dbReference type="EMBL" id="SVA16095.1"/>
    </source>
</evidence>
<feature type="non-terminal residue" evidence="2">
    <location>
        <position position="1"/>
    </location>
</feature>
<name>A0A381TIZ6_9ZZZZ</name>
<reference evidence="2" key="1">
    <citation type="submission" date="2018-05" db="EMBL/GenBank/DDBJ databases">
        <authorList>
            <person name="Lanie J.A."/>
            <person name="Ng W.-L."/>
            <person name="Kazmierczak K.M."/>
            <person name="Andrzejewski T.M."/>
            <person name="Davidsen T.M."/>
            <person name="Wayne K.J."/>
            <person name="Tettelin H."/>
            <person name="Glass J.I."/>
            <person name="Rusch D."/>
            <person name="Podicherti R."/>
            <person name="Tsui H.-C.T."/>
            <person name="Winkler M.E."/>
        </authorList>
    </citation>
    <scope>NUCLEOTIDE SEQUENCE</scope>
</reference>
<dbReference type="EMBL" id="UINC01004681">
    <property type="protein sequence ID" value="SVA16095.1"/>
    <property type="molecule type" value="Genomic_DNA"/>
</dbReference>
<feature type="transmembrane region" description="Helical" evidence="1">
    <location>
        <begin position="255"/>
        <end position="286"/>
    </location>
</feature>
<evidence type="ECO:0000256" key="1">
    <source>
        <dbReference type="SAM" id="Phobius"/>
    </source>
</evidence>
<keyword evidence="1" id="KW-0472">Membrane</keyword>
<protein>
    <submittedName>
        <fullName evidence="2">Uncharacterized protein</fullName>
    </submittedName>
</protein>
<organism evidence="2">
    <name type="scientific">marine metagenome</name>
    <dbReference type="NCBI Taxonomy" id="408172"/>
    <lineage>
        <taxon>unclassified sequences</taxon>
        <taxon>metagenomes</taxon>
        <taxon>ecological metagenomes</taxon>
    </lineage>
</organism>
<feature type="transmembrane region" description="Helical" evidence="1">
    <location>
        <begin position="228"/>
        <end position="248"/>
    </location>
</feature>
<sequence>LAREAGGVRAIVGILLLALLLLPGTAVAKEELPALMLELEFSDDRSGKARLHLAWPGSGPPSEAPDWPTLQAHYAADDNFTLSGNYTAEVVLRYLAGPFPGGHSDEALVGAILGSGPVAEAKLSNFTVEPESLVLTVDFRLAEDEALHPLMFATQLGNATGLQLSLSVKYPPDTELKTNKFVLDHLRLPSGGRLGGMSLSPVAGAAAYNPAEGEITLDKASVWADGRVMATAIALQLLLIIAISYRLGGGLLRPLLFWVTALFAYIFVSFPFSTMLCYGIILFGLARQYLYALEARVLARDMGGFVDALQSLSRGEARSGLTGANGRSSYQIQELDVPRNPLARLFPCKVQELFLIYDDGRLISHAALHGSQMADSEIVSSMLTAIGDFIKDSFSTDDEVGGLENLKYGNLNLLVQRKRPLYLAGVISGTPPDDFGLIMKEFLDELWDEYGYTIGATWNGDTSSLAPIADELSRFIAYWSSR</sequence>
<keyword evidence="1" id="KW-0812">Transmembrane</keyword>
<proteinExistence type="predicted"/>
<dbReference type="AlphaFoldDB" id="A0A381TIZ6"/>